<dbReference type="RefSeq" id="WP_186976897.1">
    <property type="nucleotide sequence ID" value="NZ_JACOOH010000006.1"/>
</dbReference>
<keyword evidence="2" id="KW-1185">Reference proteome</keyword>
<dbReference type="PROSITE" id="PS51257">
    <property type="entry name" value="PROKAR_LIPOPROTEIN"/>
    <property type="match status" value="1"/>
</dbReference>
<evidence type="ECO:0000313" key="2">
    <source>
        <dbReference type="Proteomes" id="UP000646484"/>
    </source>
</evidence>
<organism evidence="1 2">
    <name type="scientific">Butyricimonas hominis</name>
    <dbReference type="NCBI Taxonomy" id="2763032"/>
    <lineage>
        <taxon>Bacteria</taxon>
        <taxon>Pseudomonadati</taxon>
        <taxon>Bacteroidota</taxon>
        <taxon>Bacteroidia</taxon>
        <taxon>Bacteroidales</taxon>
        <taxon>Odoribacteraceae</taxon>
        <taxon>Butyricimonas</taxon>
    </lineage>
</organism>
<gene>
    <name evidence="1" type="ORF">H8S64_14360</name>
</gene>
<dbReference type="EMBL" id="JACOOH010000006">
    <property type="protein sequence ID" value="MBC5622282.1"/>
    <property type="molecule type" value="Genomic_DNA"/>
</dbReference>
<reference evidence="1 2" key="1">
    <citation type="submission" date="2020-08" db="EMBL/GenBank/DDBJ databases">
        <title>Genome public.</title>
        <authorList>
            <person name="Liu C."/>
            <person name="Sun Q."/>
        </authorList>
    </citation>
    <scope>NUCLEOTIDE SEQUENCE [LARGE SCALE GENOMIC DNA]</scope>
    <source>
        <strain evidence="1 2">NSJ-56</strain>
    </source>
</reference>
<name>A0ABR7D2Y1_9BACT</name>
<comment type="caution">
    <text evidence="1">The sequence shown here is derived from an EMBL/GenBank/DDBJ whole genome shotgun (WGS) entry which is preliminary data.</text>
</comment>
<proteinExistence type="predicted"/>
<sequence length="302" mass="35154">MKKLQTYILYGIILLSCFSCEKEDSLQPNAPLPNLFAPAEGATDPTSELRRKFHEETGCYLLFTDTLKHEYIGTDVYGNPLYNTELIDLSYGVNSSAEWVFSFTNLSGYEKQKEAVELVKKYILPVLNKNYYPYSFLLIDNLTSYTYWIEEGDTDGFWDSGAEQDFYFGPRALAISISLLQEEPEEFAQKIVKSTLNQYLTGDKLQEFYAPGKEYYGKYFYDYQYDFWSEEEFIMATGILSFYYDGYEFFEVDSMDSDLDIYLTAILEGSEEDFKAEYGDYPLVIKKYDMLKQLLIEGGFNF</sequence>
<accession>A0ABR7D2Y1</accession>
<evidence type="ECO:0000313" key="1">
    <source>
        <dbReference type="EMBL" id="MBC5622282.1"/>
    </source>
</evidence>
<protein>
    <submittedName>
        <fullName evidence="1">Uncharacterized protein</fullName>
    </submittedName>
</protein>
<dbReference type="Proteomes" id="UP000646484">
    <property type="component" value="Unassembled WGS sequence"/>
</dbReference>